<dbReference type="InterPro" id="IPR002514">
    <property type="entry name" value="Transposase_8"/>
</dbReference>
<evidence type="ECO:0000256" key="1">
    <source>
        <dbReference type="SAM" id="Coils"/>
    </source>
</evidence>
<dbReference type="AlphaFoldDB" id="A0A2X1RGX0"/>
<dbReference type="InterPro" id="IPR009057">
    <property type="entry name" value="Homeodomain-like_sf"/>
</dbReference>
<protein>
    <submittedName>
        <fullName evidence="2">Transposase</fullName>
    </submittedName>
</protein>
<dbReference type="GO" id="GO:0003677">
    <property type="term" value="F:DNA binding"/>
    <property type="evidence" value="ECO:0007669"/>
    <property type="project" value="InterPro"/>
</dbReference>
<accession>A0A2X1RGX0</accession>
<comment type="caution">
    <text evidence="2">The sequence shown here is derived from an EMBL/GenBank/DDBJ whole genome shotgun (WGS) entry which is preliminary data.</text>
</comment>
<dbReference type="SUPFAM" id="SSF46689">
    <property type="entry name" value="Homeodomain-like"/>
    <property type="match status" value="1"/>
</dbReference>
<dbReference type="GO" id="GO:0006313">
    <property type="term" value="P:DNA transposition"/>
    <property type="evidence" value="ECO:0007669"/>
    <property type="project" value="InterPro"/>
</dbReference>
<dbReference type="GO" id="GO:0004803">
    <property type="term" value="F:transposase activity"/>
    <property type="evidence" value="ECO:0007669"/>
    <property type="project" value="InterPro"/>
</dbReference>
<sequence length="102" mass="12057">MSEVRKTRRRFTPEYRVEAACLVVESGRPIAHVAQELGLVEQTLCRWVHSYRQTVENEPDGELTVDERAELRRLRREIEELRKDNEFLGKAAAQLLRRSDHR</sequence>
<gene>
    <name evidence="2" type="ORF">NCTC11819_01120</name>
</gene>
<proteinExistence type="predicted"/>
<evidence type="ECO:0000313" key="2">
    <source>
        <dbReference type="EMBL" id="STO16551.1"/>
    </source>
</evidence>
<dbReference type="GeneID" id="61168808"/>
<dbReference type="Proteomes" id="UP000255284">
    <property type="component" value="Unassembled WGS sequence"/>
</dbReference>
<keyword evidence="1" id="KW-0175">Coiled coil</keyword>
<evidence type="ECO:0000313" key="3">
    <source>
        <dbReference type="Proteomes" id="UP000255284"/>
    </source>
</evidence>
<dbReference type="Pfam" id="PF01527">
    <property type="entry name" value="HTH_Tnp_1"/>
    <property type="match status" value="1"/>
</dbReference>
<feature type="coiled-coil region" evidence="1">
    <location>
        <begin position="64"/>
        <end position="98"/>
    </location>
</feature>
<dbReference type="EMBL" id="UGGQ01000006">
    <property type="protein sequence ID" value="STO16551.1"/>
    <property type="molecule type" value="Genomic_DNA"/>
</dbReference>
<dbReference type="RefSeq" id="WP_004013801.1">
    <property type="nucleotide sequence ID" value="NZ_JACHMA010000001.1"/>
</dbReference>
<name>A0A2X1RGX0_9ACTO</name>
<organism evidence="2 3">
    <name type="scientific">Mobiluncus mulieris</name>
    <dbReference type="NCBI Taxonomy" id="2052"/>
    <lineage>
        <taxon>Bacteria</taxon>
        <taxon>Bacillati</taxon>
        <taxon>Actinomycetota</taxon>
        <taxon>Actinomycetes</taxon>
        <taxon>Actinomycetales</taxon>
        <taxon>Actinomycetaceae</taxon>
        <taxon>Mobiluncus</taxon>
    </lineage>
</organism>
<reference evidence="2 3" key="1">
    <citation type="submission" date="2018-06" db="EMBL/GenBank/DDBJ databases">
        <authorList>
            <consortium name="Pathogen Informatics"/>
            <person name="Doyle S."/>
        </authorList>
    </citation>
    <scope>NUCLEOTIDE SEQUENCE [LARGE SCALE GENOMIC DNA]</scope>
    <source>
        <strain evidence="2 3">NCTC11819</strain>
    </source>
</reference>
<dbReference type="Gene3D" id="1.10.10.60">
    <property type="entry name" value="Homeodomain-like"/>
    <property type="match status" value="1"/>
</dbReference>